<keyword evidence="2" id="KW-1185">Reference proteome</keyword>
<reference evidence="1 2" key="1">
    <citation type="journal article" date="2018" name="Mol. Biol. Evol.">
        <title>Analysis of the draft genome of the red seaweed Gracilariopsis chorda provides insights into genome size evolution in Rhodophyta.</title>
        <authorList>
            <person name="Lee J."/>
            <person name="Yang E.C."/>
            <person name="Graf L."/>
            <person name="Yang J.H."/>
            <person name="Qiu H."/>
            <person name="Zel Zion U."/>
            <person name="Chan C.X."/>
            <person name="Stephens T.G."/>
            <person name="Weber A.P.M."/>
            <person name="Boo G.H."/>
            <person name="Boo S.M."/>
            <person name="Kim K.M."/>
            <person name="Shin Y."/>
            <person name="Jung M."/>
            <person name="Lee S.J."/>
            <person name="Yim H.S."/>
            <person name="Lee J.H."/>
            <person name="Bhattacharya D."/>
            <person name="Yoon H.S."/>
        </authorList>
    </citation>
    <scope>NUCLEOTIDE SEQUENCE [LARGE SCALE GENOMIC DNA]</scope>
    <source>
        <strain evidence="1 2">SKKU-2015</strain>
        <tissue evidence="1">Whole body</tissue>
    </source>
</reference>
<accession>A0A2V3J360</accession>
<dbReference type="Proteomes" id="UP000247409">
    <property type="component" value="Unassembled WGS sequence"/>
</dbReference>
<dbReference type="EMBL" id="NBIV01000011">
    <property type="protein sequence ID" value="PXF48825.1"/>
    <property type="molecule type" value="Genomic_DNA"/>
</dbReference>
<organism evidence="1 2">
    <name type="scientific">Gracilariopsis chorda</name>
    <dbReference type="NCBI Taxonomy" id="448386"/>
    <lineage>
        <taxon>Eukaryota</taxon>
        <taxon>Rhodophyta</taxon>
        <taxon>Florideophyceae</taxon>
        <taxon>Rhodymeniophycidae</taxon>
        <taxon>Gracilariales</taxon>
        <taxon>Gracilariaceae</taxon>
        <taxon>Gracilariopsis</taxon>
    </lineage>
</organism>
<protein>
    <submittedName>
        <fullName evidence="1">Uncharacterized protein</fullName>
    </submittedName>
</protein>
<sequence length="52" mass="6123">MHADAVVRYRQFAVEEVGIKVAWGFELEDLPLHISMFQWRWSSKDPTSLVFV</sequence>
<evidence type="ECO:0000313" key="1">
    <source>
        <dbReference type="EMBL" id="PXF48825.1"/>
    </source>
</evidence>
<evidence type="ECO:0000313" key="2">
    <source>
        <dbReference type="Proteomes" id="UP000247409"/>
    </source>
</evidence>
<dbReference type="AlphaFoldDB" id="A0A2V3J360"/>
<name>A0A2V3J360_9FLOR</name>
<gene>
    <name evidence="1" type="ORF">BWQ96_01381</name>
</gene>
<proteinExistence type="predicted"/>
<comment type="caution">
    <text evidence="1">The sequence shown here is derived from an EMBL/GenBank/DDBJ whole genome shotgun (WGS) entry which is preliminary data.</text>
</comment>